<reference evidence="2" key="1">
    <citation type="submission" date="2023-08" db="EMBL/GenBank/DDBJ databases">
        <authorList>
            <person name="Alioto T."/>
            <person name="Alioto T."/>
            <person name="Gomez Garrido J."/>
        </authorList>
    </citation>
    <scope>NUCLEOTIDE SEQUENCE</scope>
</reference>
<sequence>MKSEKKDEDIEAAAADELHRQKPRRGMEDLYDQILERHEEKKTSAREGGGREKVGSRKAGENKTGGSQRQAEEKRGPEATAGGG</sequence>
<protein>
    <submittedName>
        <fullName evidence="2">Uncharacterized protein</fullName>
    </submittedName>
</protein>
<organism evidence="2 3">
    <name type="scientific">Xyrichtys novacula</name>
    <name type="common">Pearly razorfish</name>
    <name type="synonym">Hemipteronotus novacula</name>
    <dbReference type="NCBI Taxonomy" id="13765"/>
    <lineage>
        <taxon>Eukaryota</taxon>
        <taxon>Metazoa</taxon>
        <taxon>Chordata</taxon>
        <taxon>Craniata</taxon>
        <taxon>Vertebrata</taxon>
        <taxon>Euteleostomi</taxon>
        <taxon>Actinopterygii</taxon>
        <taxon>Neopterygii</taxon>
        <taxon>Teleostei</taxon>
        <taxon>Neoteleostei</taxon>
        <taxon>Acanthomorphata</taxon>
        <taxon>Eupercaria</taxon>
        <taxon>Labriformes</taxon>
        <taxon>Labridae</taxon>
        <taxon>Xyrichtys</taxon>
    </lineage>
</organism>
<gene>
    <name evidence="2" type="ORF">XNOV1_A008933</name>
</gene>
<keyword evidence="3" id="KW-1185">Reference proteome</keyword>
<feature type="compositionally biased region" description="Basic and acidic residues" evidence="1">
    <location>
        <begin position="16"/>
        <end position="61"/>
    </location>
</feature>
<evidence type="ECO:0000313" key="3">
    <source>
        <dbReference type="Proteomes" id="UP001178508"/>
    </source>
</evidence>
<proteinExistence type="predicted"/>
<evidence type="ECO:0000313" key="2">
    <source>
        <dbReference type="EMBL" id="CAJ1074150.1"/>
    </source>
</evidence>
<dbReference type="Proteomes" id="UP001178508">
    <property type="component" value="Chromosome 15"/>
</dbReference>
<evidence type="ECO:0000256" key="1">
    <source>
        <dbReference type="SAM" id="MobiDB-lite"/>
    </source>
</evidence>
<name>A0AAV1GKF3_XYRNO</name>
<dbReference type="EMBL" id="OY660878">
    <property type="protein sequence ID" value="CAJ1074150.1"/>
    <property type="molecule type" value="Genomic_DNA"/>
</dbReference>
<accession>A0AAV1GKF3</accession>
<feature type="region of interest" description="Disordered" evidence="1">
    <location>
        <begin position="1"/>
        <end position="84"/>
    </location>
</feature>
<dbReference type="AlphaFoldDB" id="A0AAV1GKF3"/>